<dbReference type="AlphaFoldDB" id="A0AAV8RDL2"/>
<name>A0AAV8RDL2_ENSVE</name>
<dbReference type="Proteomes" id="UP001222027">
    <property type="component" value="Unassembled WGS sequence"/>
</dbReference>
<comment type="caution">
    <text evidence="1">The sequence shown here is derived from an EMBL/GenBank/DDBJ whole genome shotgun (WGS) entry which is preliminary data.</text>
</comment>
<dbReference type="EMBL" id="JAQQAF010000003">
    <property type="protein sequence ID" value="KAJ8497399.1"/>
    <property type="molecule type" value="Genomic_DNA"/>
</dbReference>
<evidence type="ECO:0000313" key="1">
    <source>
        <dbReference type="EMBL" id="KAJ8497399.1"/>
    </source>
</evidence>
<gene>
    <name evidence="1" type="ORF">OPV22_007951</name>
</gene>
<protein>
    <submittedName>
        <fullName evidence="1">Uncharacterized protein</fullName>
    </submittedName>
</protein>
<organism evidence="1 2">
    <name type="scientific">Ensete ventricosum</name>
    <name type="common">Abyssinian banana</name>
    <name type="synonym">Musa ensete</name>
    <dbReference type="NCBI Taxonomy" id="4639"/>
    <lineage>
        <taxon>Eukaryota</taxon>
        <taxon>Viridiplantae</taxon>
        <taxon>Streptophyta</taxon>
        <taxon>Embryophyta</taxon>
        <taxon>Tracheophyta</taxon>
        <taxon>Spermatophyta</taxon>
        <taxon>Magnoliopsida</taxon>
        <taxon>Liliopsida</taxon>
        <taxon>Zingiberales</taxon>
        <taxon>Musaceae</taxon>
        <taxon>Ensete</taxon>
    </lineage>
</organism>
<sequence length="104" mass="11770">MDQVLIYLTEIEFSASQQLANLPSYLSNAKGIKTKELWKRQLYRSPELQRTLAGVSQLTNGDWGGFGSEWASLTSPTLNDLDSHGNEWSNPWFSQGLPSQIWTH</sequence>
<proteinExistence type="predicted"/>
<reference evidence="1 2" key="1">
    <citation type="submission" date="2022-12" db="EMBL/GenBank/DDBJ databases">
        <title>Chromosome-scale assembly of the Ensete ventricosum genome.</title>
        <authorList>
            <person name="Dussert Y."/>
            <person name="Stocks J."/>
            <person name="Wendawek A."/>
            <person name="Woldeyes F."/>
            <person name="Nichols R.A."/>
            <person name="Borrell J.S."/>
        </authorList>
    </citation>
    <scope>NUCLEOTIDE SEQUENCE [LARGE SCALE GENOMIC DNA]</scope>
    <source>
        <strain evidence="2">cv. Maze</strain>
        <tissue evidence="1">Seeds</tissue>
    </source>
</reference>
<evidence type="ECO:0000313" key="2">
    <source>
        <dbReference type="Proteomes" id="UP001222027"/>
    </source>
</evidence>
<keyword evidence="2" id="KW-1185">Reference proteome</keyword>
<accession>A0AAV8RDL2</accession>